<dbReference type="EMBL" id="UNRR01000041">
    <property type="protein sequence ID" value="SYZ79897.1"/>
    <property type="molecule type" value="Genomic_DNA"/>
</dbReference>
<sequence>MSGSEAKVRINKIIRKSDACIVALYHVSLDTSNYSHKIAKVSQISFKSFDRYGEIQFLTATYKSLGI</sequence>
<organism evidence="1 2">
    <name type="scientific">Trichococcus shcherbakoviae</name>
    <dbReference type="NCBI Taxonomy" id="2094020"/>
    <lineage>
        <taxon>Bacteria</taxon>
        <taxon>Bacillati</taxon>
        <taxon>Bacillota</taxon>
        <taxon>Bacilli</taxon>
        <taxon>Lactobacillales</taxon>
        <taxon>Carnobacteriaceae</taxon>
        <taxon>Trichococcus</taxon>
    </lineage>
</organism>
<protein>
    <submittedName>
        <fullName evidence="1">Uncharacterized protein</fullName>
    </submittedName>
</protein>
<reference evidence="2" key="1">
    <citation type="submission" date="2018-05" db="EMBL/GenBank/DDBJ databases">
        <authorList>
            <person name="Strepis N."/>
        </authorList>
    </citation>
    <scope>NUCLEOTIDE SEQUENCE [LARGE SCALE GENOMIC DNA]</scope>
</reference>
<gene>
    <name evidence="1" type="ORF">TART1_2773</name>
</gene>
<dbReference type="AlphaFoldDB" id="A0A383TJ37"/>
<evidence type="ECO:0000313" key="1">
    <source>
        <dbReference type="EMBL" id="SYZ79897.1"/>
    </source>
</evidence>
<evidence type="ECO:0000313" key="2">
    <source>
        <dbReference type="Proteomes" id="UP000262072"/>
    </source>
</evidence>
<dbReference type="Proteomes" id="UP000262072">
    <property type="component" value="Unassembled WGS sequence"/>
</dbReference>
<proteinExistence type="predicted"/>
<name>A0A383TJ37_9LACT</name>
<accession>A0A383TJ37</accession>